<protein>
    <submittedName>
        <fullName evidence="2">Uncharacterized protein</fullName>
    </submittedName>
</protein>
<evidence type="ECO:0000313" key="3">
    <source>
        <dbReference type="Proteomes" id="UP000000759"/>
    </source>
</evidence>
<proteinExistence type="predicted"/>
<sequence length="394" mass="43329">MSRPRKTIEDGVKNAATTVQDGTVDETALPDHDDVDDITRWNVEDSDGCFDGFDPVETVWDKNDEDFGMPDSFSIETEHEQATEAPTISTQQGKPGISIFANRRSAPQKASAAPKSHTVAASANTPVSILGLNNPYSRLSYTKNAIEKDISPEDLEDPFAEDVAGQLPMKTPATSLGNQTKIDKHHHFDTSSAYTTLAMPFAKAHHSSQFRTPSVHEVRVNDARTDGPQSKNIHKRHEINTPTSAINRNTSNLVQRPMVSPDTGLDDNIHGGTHPSLTLEPASPPQAVTAADGTADSQEEKDDAVLINTVAQESDAVMETARENFDNVHKNFLESIRDFQDDEKKYTKAILDMNVLLDTSHAEMLATQVQVFDLIDRMEKIKAISRESSVVERV</sequence>
<accession>B7GBW2</accession>
<dbReference type="KEGG" id="pti:PHATRDRAFT_49786"/>
<dbReference type="EMBL" id="CM000626">
    <property type="protein sequence ID" value="EEC43917.1"/>
    <property type="molecule type" value="Genomic_DNA"/>
</dbReference>
<dbReference type="PaxDb" id="2850-Phatr49786"/>
<reference evidence="3" key="2">
    <citation type="submission" date="2008-08" db="EMBL/GenBank/DDBJ databases">
        <authorList>
            <consortium name="Diatom Consortium"/>
            <person name="Grigoriev I."/>
            <person name="Grimwood J."/>
            <person name="Kuo A."/>
            <person name="Otillar R.P."/>
            <person name="Salamov A."/>
            <person name="Detter J.C."/>
            <person name="Lindquist E."/>
            <person name="Shapiro H."/>
            <person name="Lucas S."/>
            <person name="Glavina del Rio T."/>
            <person name="Pitluck S."/>
            <person name="Rokhsar D."/>
            <person name="Bowler C."/>
        </authorList>
    </citation>
    <scope>GENOME REANNOTATION</scope>
    <source>
        <strain evidence="3">CCAP 1055/1</strain>
    </source>
</reference>
<dbReference type="HOGENOM" id="CLU_678758_0_0_1"/>
<name>B7GBW2_PHATC</name>
<feature type="compositionally biased region" description="Polar residues" evidence="1">
    <location>
        <begin position="240"/>
        <end position="254"/>
    </location>
</feature>
<evidence type="ECO:0000256" key="1">
    <source>
        <dbReference type="SAM" id="MobiDB-lite"/>
    </source>
</evidence>
<dbReference type="Proteomes" id="UP000000759">
    <property type="component" value="Chromosome 24"/>
</dbReference>
<reference evidence="2 3" key="1">
    <citation type="journal article" date="2008" name="Nature">
        <title>The Phaeodactylum genome reveals the evolutionary history of diatom genomes.</title>
        <authorList>
            <person name="Bowler C."/>
            <person name="Allen A.E."/>
            <person name="Badger J.H."/>
            <person name="Grimwood J."/>
            <person name="Jabbari K."/>
            <person name="Kuo A."/>
            <person name="Maheswari U."/>
            <person name="Martens C."/>
            <person name="Maumus F."/>
            <person name="Otillar R.P."/>
            <person name="Rayko E."/>
            <person name="Salamov A."/>
            <person name="Vandepoele K."/>
            <person name="Beszteri B."/>
            <person name="Gruber A."/>
            <person name="Heijde M."/>
            <person name="Katinka M."/>
            <person name="Mock T."/>
            <person name="Valentin K."/>
            <person name="Verret F."/>
            <person name="Berges J.A."/>
            <person name="Brownlee C."/>
            <person name="Cadoret J.P."/>
            <person name="Chiovitti A."/>
            <person name="Choi C.J."/>
            <person name="Coesel S."/>
            <person name="De Martino A."/>
            <person name="Detter J.C."/>
            <person name="Durkin C."/>
            <person name="Falciatore A."/>
            <person name="Fournet J."/>
            <person name="Haruta M."/>
            <person name="Huysman M.J."/>
            <person name="Jenkins B.D."/>
            <person name="Jiroutova K."/>
            <person name="Jorgensen R.E."/>
            <person name="Joubert Y."/>
            <person name="Kaplan A."/>
            <person name="Kroger N."/>
            <person name="Kroth P.G."/>
            <person name="La Roche J."/>
            <person name="Lindquist E."/>
            <person name="Lommer M."/>
            <person name="Martin-Jezequel V."/>
            <person name="Lopez P.J."/>
            <person name="Lucas S."/>
            <person name="Mangogna M."/>
            <person name="McGinnis K."/>
            <person name="Medlin L.K."/>
            <person name="Montsant A."/>
            <person name="Oudot-Le Secq M.P."/>
            <person name="Napoli C."/>
            <person name="Obornik M."/>
            <person name="Parker M.S."/>
            <person name="Petit J.L."/>
            <person name="Porcel B.M."/>
            <person name="Poulsen N."/>
            <person name="Robison M."/>
            <person name="Rychlewski L."/>
            <person name="Rynearson T.A."/>
            <person name="Schmutz J."/>
            <person name="Shapiro H."/>
            <person name="Siaut M."/>
            <person name="Stanley M."/>
            <person name="Sussman M.R."/>
            <person name="Taylor A.R."/>
            <person name="Vardi A."/>
            <person name="von Dassow P."/>
            <person name="Vyverman W."/>
            <person name="Willis A."/>
            <person name="Wyrwicz L.S."/>
            <person name="Rokhsar D.S."/>
            <person name="Weissenbach J."/>
            <person name="Armbrust E.V."/>
            <person name="Green B.R."/>
            <person name="Van de Peer Y."/>
            <person name="Grigoriev I.V."/>
        </authorList>
    </citation>
    <scope>NUCLEOTIDE SEQUENCE [LARGE SCALE GENOMIC DNA]</scope>
    <source>
        <strain evidence="2 3">CCAP 1055/1</strain>
    </source>
</reference>
<dbReference type="InParanoid" id="B7GBW2"/>
<dbReference type="GeneID" id="7198455"/>
<dbReference type="RefSeq" id="XP_002184518.1">
    <property type="nucleotide sequence ID" value="XM_002184482.1"/>
</dbReference>
<feature type="region of interest" description="Disordered" evidence="1">
    <location>
        <begin position="239"/>
        <end position="300"/>
    </location>
</feature>
<gene>
    <name evidence="2" type="ORF">PHATRDRAFT_49786</name>
</gene>
<organism evidence="2 3">
    <name type="scientific">Phaeodactylum tricornutum (strain CCAP 1055/1)</name>
    <dbReference type="NCBI Taxonomy" id="556484"/>
    <lineage>
        <taxon>Eukaryota</taxon>
        <taxon>Sar</taxon>
        <taxon>Stramenopiles</taxon>
        <taxon>Ochrophyta</taxon>
        <taxon>Bacillariophyta</taxon>
        <taxon>Bacillariophyceae</taxon>
        <taxon>Bacillariophycidae</taxon>
        <taxon>Naviculales</taxon>
        <taxon>Phaeodactylaceae</taxon>
        <taxon>Phaeodactylum</taxon>
    </lineage>
</organism>
<dbReference type="AlphaFoldDB" id="B7GBW2"/>
<evidence type="ECO:0000313" key="2">
    <source>
        <dbReference type="EMBL" id="EEC43917.1"/>
    </source>
</evidence>
<keyword evidence="3" id="KW-1185">Reference proteome</keyword>